<comment type="caution">
    <text evidence="1">The sequence shown here is derived from an EMBL/GenBank/DDBJ whole genome shotgun (WGS) entry which is preliminary data.</text>
</comment>
<dbReference type="EMBL" id="JAODUO010001495">
    <property type="protein sequence ID" value="KAK2162901.1"/>
    <property type="molecule type" value="Genomic_DNA"/>
</dbReference>
<gene>
    <name evidence="1" type="ORF">NP493_1497g00020</name>
</gene>
<organism evidence="1 2">
    <name type="scientific">Ridgeia piscesae</name>
    <name type="common">Tubeworm</name>
    <dbReference type="NCBI Taxonomy" id="27915"/>
    <lineage>
        <taxon>Eukaryota</taxon>
        <taxon>Metazoa</taxon>
        <taxon>Spiralia</taxon>
        <taxon>Lophotrochozoa</taxon>
        <taxon>Annelida</taxon>
        <taxon>Polychaeta</taxon>
        <taxon>Sedentaria</taxon>
        <taxon>Canalipalpata</taxon>
        <taxon>Sabellida</taxon>
        <taxon>Siboglinidae</taxon>
        <taxon>Ridgeia</taxon>
    </lineage>
</organism>
<proteinExistence type="predicted"/>
<protein>
    <submittedName>
        <fullName evidence="1">Uncharacterized protein</fullName>
    </submittedName>
</protein>
<evidence type="ECO:0000313" key="1">
    <source>
        <dbReference type="EMBL" id="KAK2162901.1"/>
    </source>
</evidence>
<dbReference type="AlphaFoldDB" id="A0AAD9K114"/>
<evidence type="ECO:0000313" key="2">
    <source>
        <dbReference type="Proteomes" id="UP001209878"/>
    </source>
</evidence>
<dbReference type="Proteomes" id="UP001209878">
    <property type="component" value="Unassembled WGS sequence"/>
</dbReference>
<keyword evidence="2" id="KW-1185">Reference proteome</keyword>
<sequence length="102" mass="11372">MYGCYKLNCRCFPRDTATGVARCFDSAQLNEKCACCCIELVVATVTETAVFLCTDNDHTILRGIFQDERLAKVSVTSAGRVLKQSVVSSVICCKEFRRLLYT</sequence>
<reference evidence="1" key="1">
    <citation type="journal article" date="2023" name="Mol. Biol. Evol.">
        <title>Third-Generation Sequencing Reveals the Adaptive Role of the Epigenome in Three Deep-Sea Polychaetes.</title>
        <authorList>
            <person name="Perez M."/>
            <person name="Aroh O."/>
            <person name="Sun Y."/>
            <person name="Lan Y."/>
            <person name="Juniper S.K."/>
            <person name="Young C.R."/>
            <person name="Angers B."/>
            <person name="Qian P.Y."/>
        </authorList>
    </citation>
    <scope>NUCLEOTIDE SEQUENCE</scope>
    <source>
        <strain evidence="1">R07B-5</strain>
    </source>
</reference>
<accession>A0AAD9K114</accession>
<name>A0AAD9K114_RIDPI</name>